<proteinExistence type="inferred from homology"/>
<evidence type="ECO:0000256" key="1">
    <source>
        <dbReference type="ARBA" id="ARBA00035644"/>
    </source>
</evidence>
<comment type="caution">
    <text evidence="3">The sequence shown here is derived from an EMBL/GenBank/DDBJ whole genome shotgun (WGS) entry which is preliminary data.</text>
</comment>
<dbReference type="Proteomes" id="UP000296159">
    <property type="component" value="Unassembled WGS sequence"/>
</dbReference>
<dbReference type="InterPro" id="IPR039374">
    <property type="entry name" value="SIP_fam"/>
</dbReference>
<feature type="domain" description="FAD-binding FR-type" evidence="2">
    <location>
        <begin position="15"/>
        <end position="141"/>
    </location>
</feature>
<dbReference type="GO" id="GO:0016491">
    <property type="term" value="F:oxidoreductase activity"/>
    <property type="evidence" value="ECO:0007669"/>
    <property type="project" value="InterPro"/>
</dbReference>
<dbReference type="Gene3D" id="3.40.50.80">
    <property type="entry name" value="Nucleotide-binding domain of ferredoxin-NADP reductase (FNR) module"/>
    <property type="match status" value="1"/>
</dbReference>
<dbReference type="AlphaFoldDB" id="A0A2U1TYR4"/>
<dbReference type="PANTHER" id="PTHR30157">
    <property type="entry name" value="FERRIC REDUCTASE, NADPH-DEPENDENT"/>
    <property type="match status" value="1"/>
</dbReference>
<dbReference type="InterPro" id="IPR007037">
    <property type="entry name" value="SIP_rossman_dom"/>
</dbReference>
<dbReference type="Pfam" id="PF04954">
    <property type="entry name" value="SIP"/>
    <property type="match status" value="1"/>
</dbReference>
<protein>
    <submittedName>
        <fullName evidence="3">Siderophore-interacting protein</fullName>
    </submittedName>
</protein>
<gene>
    <name evidence="3" type="ORF">DDT56_13595</name>
</gene>
<reference evidence="3 4" key="1">
    <citation type="submission" date="2018-04" db="EMBL/GenBank/DDBJ databases">
        <title>Brenneria corticis sp.nov.</title>
        <authorList>
            <person name="Li Y."/>
        </authorList>
    </citation>
    <scope>NUCLEOTIDE SEQUENCE [LARGE SCALE GENOMIC DNA]</scope>
    <source>
        <strain evidence="3 4">CFCC 11842</strain>
    </source>
</reference>
<dbReference type="InterPro" id="IPR017927">
    <property type="entry name" value="FAD-bd_FR_type"/>
</dbReference>
<keyword evidence="4" id="KW-1185">Reference proteome</keyword>
<dbReference type="InterPro" id="IPR039261">
    <property type="entry name" value="FNR_nucleotide-bd"/>
</dbReference>
<dbReference type="RefSeq" id="WP_136166969.1">
    <property type="nucleotide sequence ID" value="NZ_KZ819081.1"/>
</dbReference>
<evidence type="ECO:0000259" key="2">
    <source>
        <dbReference type="PROSITE" id="PS51384"/>
    </source>
</evidence>
<name>A0A2U1TYR4_9GAMM</name>
<dbReference type="Gene3D" id="2.40.30.10">
    <property type="entry name" value="Translation factors"/>
    <property type="match status" value="1"/>
</dbReference>
<sequence>MSTPNEAPKTTYRPAPPRLVQVKEINDITPGLRRITFSGENLHDYPPECEGWHLKILLPREGELKPALPTLTPQGPQWRENEVPPFIRTYSVRAIRLAQRELDIEFAMHDGAAGPALNFARQARPGDWIGISNPGGPDPMLPEAKHYFMAGDPTSLPAIAALLEKLAPEAQGKVVIRVDNENDTLDLRKPEGVEVVWLAGDISLTDRLVDTFTSWALPAQDVTFWIGGEDRIIKALRRYIRREKGYDRQRIYAIPYWRHGYDEERYHDLRHEIMDSQE</sequence>
<accession>A0A2U1TYR4</accession>
<evidence type="ECO:0000313" key="3">
    <source>
        <dbReference type="EMBL" id="PWC14546.1"/>
    </source>
</evidence>
<dbReference type="InterPro" id="IPR013113">
    <property type="entry name" value="SIP_FAD-bd"/>
</dbReference>
<dbReference type="Pfam" id="PF08021">
    <property type="entry name" value="FAD_binding_9"/>
    <property type="match status" value="1"/>
</dbReference>
<dbReference type="PANTHER" id="PTHR30157:SF0">
    <property type="entry name" value="NADPH-DEPENDENT FERRIC-CHELATE REDUCTASE"/>
    <property type="match status" value="1"/>
</dbReference>
<dbReference type="PROSITE" id="PS51384">
    <property type="entry name" value="FAD_FR"/>
    <property type="match status" value="1"/>
</dbReference>
<dbReference type="SUPFAM" id="SSF63380">
    <property type="entry name" value="Riboflavin synthase domain-like"/>
    <property type="match status" value="1"/>
</dbReference>
<comment type="similarity">
    <text evidence="1">Belongs to the SIP oxidoreductase family.</text>
</comment>
<dbReference type="EMBL" id="QDKH01000014">
    <property type="protein sequence ID" value="PWC14546.1"/>
    <property type="molecule type" value="Genomic_DNA"/>
</dbReference>
<organism evidence="3 4">
    <name type="scientific">Brenneria corticis</name>
    <dbReference type="NCBI Taxonomy" id="2173106"/>
    <lineage>
        <taxon>Bacteria</taxon>
        <taxon>Pseudomonadati</taxon>
        <taxon>Pseudomonadota</taxon>
        <taxon>Gammaproteobacteria</taxon>
        <taxon>Enterobacterales</taxon>
        <taxon>Pectobacteriaceae</taxon>
        <taxon>Brenneria</taxon>
    </lineage>
</organism>
<dbReference type="CDD" id="cd06193">
    <property type="entry name" value="siderophore_interacting"/>
    <property type="match status" value="1"/>
</dbReference>
<dbReference type="InterPro" id="IPR017938">
    <property type="entry name" value="Riboflavin_synthase-like_b-brl"/>
</dbReference>
<evidence type="ECO:0000313" key="4">
    <source>
        <dbReference type="Proteomes" id="UP000296159"/>
    </source>
</evidence>